<dbReference type="RefSeq" id="XP_007393311.1">
    <property type="nucleotide sequence ID" value="XM_007393249.1"/>
</dbReference>
<evidence type="ECO:0000313" key="3">
    <source>
        <dbReference type="Proteomes" id="UP000008370"/>
    </source>
</evidence>
<dbReference type="InterPro" id="IPR007714">
    <property type="entry name" value="CFA20_dom"/>
</dbReference>
<protein>
    <recommendedName>
        <fullName evidence="1">CFA20 domain-containing protein</fullName>
    </recommendedName>
</protein>
<dbReference type="OrthoDB" id="7486196at2759"/>
<evidence type="ECO:0000259" key="1">
    <source>
        <dbReference type="Pfam" id="PF05018"/>
    </source>
</evidence>
<accession>K5WFW6</accession>
<name>K5WFW6_PHACS</name>
<feature type="domain" description="CFA20" evidence="1">
    <location>
        <begin position="76"/>
        <end position="143"/>
    </location>
</feature>
<keyword evidence="3" id="KW-1185">Reference proteome</keyword>
<dbReference type="GeneID" id="18915358"/>
<dbReference type="STRING" id="650164.K5WFW6"/>
<dbReference type="KEGG" id="pco:PHACADRAFT_251917"/>
<dbReference type="EMBL" id="JH930470">
    <property type="protein sequence ID" value="EKM57979.1"/>
    <property type="molecule type" value="Genomic_DNA"/>
</dbReference>
<dbReference type="HOGENOM" id="CLU_119649_0_0_1"/>
<dbReference type="Proteomes" id="UP000008370">
    <property type="component" value="Unassembled WGS sequence"/>
</dbReference>
<gene>
    <name evidence="2" type="ORF">PHACADRAFT_251917</name>
</gene>
<organism evidence="2 3">
    <name type="scientific">Phanerochaete carnosa (strain HHB-10118-sp)</name>
    <name type="common">White-rot fungus</name>
    <name type="synonym">Peniophora carnosa</name>
    <dbReference type="NCBI Taxonomy" id="650164"/>
    <lineage>
        <taxon>Eukaryota</taxon>
        <taxon>Fungi</taxon>
        <taxon>Dikarya</taxon>
        <taxon>Basidiomycota</taxon>
        <taxon>Agaricomycotina</taxon>
        <taxon>Agaricomycetes</taxon>
        <taxon>Polyporales</taxon>
        <taxon>Phanerochaetaceae</taxon>
        <taxon>Phanerochaete</taxon>
    </lineage>
</organism>
<dbReference type="AlphaFoldDB" id="K5WFW6"/>
<dbReference type="InterPro" id="IPR040441">
    <property type="entry name" value="CFA20/CFAP20DC"/>
</dbReference>
<dbReference type="Pfam" id="PF05018">
    <property type="entry name" value="CFA20_dom"/>
    <property type="match status" value="1"/>
</dbReference>
<sequence length="197" mass="21965">MFAHNVQPPLVSLFSSTGSDPLAIWAVNKHDELPDDSVVCLLEDKTSEPAPPGPAKLIEPPAIDSVGENGRGQGYTLSQTVLHIQSPVIRTTYIRCPSTGDLDMKHPWMHLQVRSLGKDWSFEAGVVDRAGREGIARFSTFQVMPLSLRSLFCYKRFELRVPNYPANRTRLCIGGLWVLFVLLLSSVCSHPCRRHLD</sequence>
<proteinExistence type="predicted"/>
<reference evidence="2 3" key="1">
    <citation type="journal article" date="2012" name="BMC Genomics">
        <title>Comparative genomics of the white-rot fungi, Phanerochaete carnosa and P. chrysosporium, to elucidate the genetic basis of the distinct wood types they colonize.</title>
        <authorList>
            <person name="Suzuki H."/>
            <person name="MacDonald J."/>
            <person name="Syed K."/>
            <person name="Salamov A."/>
            <person name="Hori C."/>
            <person name="Aerts A."/>
            <person name="Henrissat B."/>
            <person name="Wiebenga A."/>
            <person name="vanKuyk P.A."/>
            <person name="Barry K."/>
            <person name="Lindquist E."/>
            <person name="LaButti K."/>
            <person name="Lapidus A."/>
            <person name="Lucas S."/>
            <person name="Coutinho P."/>
            <person name="Gong Y."/>
            <person name="Samejima M."/>
            <person name="Mahadevan R."/>
            <person name="Abou-Zaid M."/>
            <person name="de Vries R.P."/>
            <person name="Igarashi K."/>
            <person name="Yadav J.S."/>
            <person name="Grigoriev I.V."/>
            <person name="Master E.R."/>
        </authorList>
    </citation>
    <scope>NUCLEOTIDE SEQUENCE [LARGE SCALE GENOMIC DNA]</scope>
    <source>
        <strain evidence="2 3">HHB-10118-sp</strain>
    </source>
</reference>
<evidence type="ECO:0000313" key="2">
    <source>
        <dbReference type="EMBL" id="EKM57979.1"/>
    </source>
</evidence>
<dbReference type="InParanoid" id="K5WFW6"/>
<dbReference type="PANTHER" id="PTHR12458">
    <property type="entry name" value="ORF PROTEIN"/>
    <property type="match status" value="1"/>
</dbReference>